<dbReference type="Proteomes" id="UP001221189">
    <property type="component" value="Unassembled WGS sequence"/>
</dbReference>
<keyword evidence="2" id="KW-1133">Transmembrane helix</keyword>
<comment type="caution">
    <text evidence="3">The sequence shown here is derived from an EMBL/GenBank/DDBJ whole genome shotgun (WGS) entry which is preliminary data.</text>
</comment>
<dbReference type="RefSeq" id="WP_273601500.1">
    <property type="nucleotide sequence ID" value="NZ_JAQQXT010000011.1"/>
</dbReference>
<keyword evidence="2" id="KW-0812">Transmembrane</keyword>
<name>A0ABT5KHG6_9BURK</name>
<evidence type="ECO:0000313" key="3">
    <source>
        <dbReference type="EMBL" id="MDC8773368.1"/>
    </source>
</evidence>
<accession>A0ABT5KHG6</accession>
<evidence type="ECO:0008006" key="5">
    <source>
        <dbReference type="Google" id="ProtNLM"/>
    </source>
</evidence>
<reference evidence="3 4" key="1">
    <citation type="submission" date="2022-10" db="EMBL/GenBank/DDBJ databases">
        <title>Paucibacter sp. hw1 Genome sequencing.</title>
        <authorList>
            <person name="Park S."/>
        </authorList>
    </citation>
    <scope>NUCLEOTIDE SEQUENCE [LARGE SCALE GENOMIC DNA]</scope>
    <source>
        <strain evidence="4">hw1</strain>
    </source>
</reference>
<organism evidence="3 4">
    <name type="scientific">Roseateles albus</name>
    <dbReference type="NCBI Taxonomy" id="2987525"/>
    <lineage>
        <taxon>Bacteria</taxon>
        <taxon>Pseudomonadati</taxon>
        <taxon>Pseudomonadota</taxon>
        <taxon>Betaproteobacteria</taxon>
        <taxon>Burkholderiales</taxon>
        <taxon>Sphaerotilaceae</taxon>
        <taxon>Roseateles</taxon>
    </lineage>
</organism>
<proteinExistence type="predicted"/>
<evidence type="ECO:0000256" key="2">
    <source>
        <dbReference type="SAM" id="Phobius"/>
    </source>
</evidence>
<evidence type="ECO:0000256" key="1">
    <source>
        <dbReference type="SAM" id="MobiDB-lite"/>
    </source>
</evidence>
<keyword evidence="4" id="KW-1185">Reference proteome</keyword>
<feature type="region of interest" description="Disordered" evidence="1">
    <location>
        <begin position="1"/>
        <end position="21"/>
    </location>
</feature>
<dbReference type="EMBL" id="JAQQXT010000011">
    <property type="protein sequence ID" value="MDC8773368.1"/>
    <property type="molecule type" value="Genomic_DNA"/>
</dbReference>
<sequence>MFGSSKTSIPSNSSMDHAGSAAEQALHATQVLAQEALDGLAGGVQELRDQASPILHQASDRASNFAHNTVDALRDQSMRLRDQAARAGANTTHYIRAEPVKSVLMAAATGAALMALVSLLNRTRG</sequence>
<protein>
    <recommendedName>
        <fullName evidence="5">DUF883 domain-containing protein</fullName>
    </recommendedName>
</protein>
<keyword evidence="2" id="KW-0472">Membrane</keyword>
<evidence type="ECO:0000313" key="4">
    <source>
        <dbReference type="Proteomes" id="UP001221189"/>
    </source>
</evidence>
<gene>
    <name evidence="3" type="ORF">PRZ03_17435</name>
</gene>
<feature type="transmembrane region" description="Helical" evidence="2">
    <location>
        <begin position="103"/>
        <end position="120"/>
    </location>
</feature>
<feature type="compositionally biased region" description="Polar residues" evidence="1">
    <location>
        <begin position="1"/>
        <end position="15"/>
    </location>
</feature>